<dbReference type="PANTHER" id="PTHR12835:SF5">
    <property type="entry name" value="BIOTIN--PROTEIN LIGASE"/>
    <property type="match status" value="1"/>
</dbReference>
<keyword evidence="7" id="KW-1185">Reference proteome</keyword>
<dbReference type="InterPro" id="IPR030855">
    <property type="entry name" value="Bifunct_BirA"/>
</dbReference>
<dbReference type="GO" id="GO:0016740">
    <property type="term" value="F:transferase activity"/>
    <property type="evidence" value="ECO:0007669"/>
    <property type="project" value="UniProtKB-ARBA"/>
</dbReference>
<dbReference type="HAMAP" id="MF_00978">
    <property type="entry name" value="Bifunct_BirA"/>
    <property type="match status" value="1"/>
</dbReference>
<keyword evidence="1 5" id="KW-0436">Ligase</keyword>
<name>A0A4S4C4X6_9BACI</name>
<dbReference type="SUPFAM" id="SSF55681">
    <property type="entry name" value="Class II aaRS and biotin synthetases"/>
    <property type="match status" value="1"/>
</dbReference>
<feature type="binding site" evidence="5">
    <location>
        <position position="118"/>
    </location>
    <ligand>
        <name>biotin</name>
        <dbReference type="ChEBI" id="CHEBI:57586"/>
    </ligand>
</feature>
<dbReference type="InterPro" id="IPR045864">
    <property type="entry name" value="aa-tRNA-synth_II/BPL/LPL"/>
</dbReference>
<keyword evidence="4 5" id="KW-0092">Biotin</keyword>
<feature type="binding site" evidence="5">
    <location>
        <position position="189"/>
    </location>
    <ligand>
        <name>biotin</name>
        <dbReference type="ChEBI" id="CHEBI:57586"/>
    </ligand>
</feature>
<reference evidence="6 7" key="1">
    <citation type="submission" date="2019-04" db="EMBL/GenBank/DDBJ databases">
        <title>Bacillus sediminilitoris sp. nov., isolated from a tidal flat sediment on the East China Sea.</title>
        <authorList>
            <person name="Wei Y."/>
            <person name="Mao H."/>
            <person name="Fang J."/>
        </authorList>
    </citation>
    <scope>NUCLEOTIDE SEQUENCE [LARGE SCALE GENOMIC DNA]</scope>
    <source>
        <strain evidence="6 7">DSL-17</strain>
    </source>
</reference>
<dbReference type="EC" id="6.3.4.15" evidence="5"/>
<dbReference type="GO" id="GO:0006355">
    <property type="term" value="P:regulation of DNA-templated transcription"/>
    <property type="evidence" value="ECO:0007669"/>
    <property type="project" value="UniProtKB-UniRule"/>
</dbReference>
<dbReference type="InterPro" id="IPR036390">
    <property type="entry name" value="WH_DNA-bd_sf"/>
</dbReference>
<dbReference type="AlphaFoldDB" id="A0A4S4C4X6"/>
<evidence type="ECO:0000256" key="2">
    <source>
        <dbReference type="ARBA" id="ARBA00022741"/>
    </source>
</evidence>
<organism evidence="6 7">
    <name type="scientific">Metabacillus sediminilitoris</name>
    <dbReference type="NCBI Taxonomy" id="2567941"/>
    <lineage>
        <taxon>Bacteria</taxon>
        <taxon>Bacillati</taxon>
        <taxon>Bacillota</taxon>
        <taxon>Bacilli</taxon>
        <taxon>Bacillales</taxon>
        <taxon>Bacillaceae</taxon>
        <taxon>Metabacillus</taxon>
    </lineage>
</organism>
<dbReference type="Pfam" id="PF03099">
    <property type="entry name" value="BPL_LplA_LipB"/>
    <property type="match status" value="1"/>
</dbReference>
<dbReference type="Proteomes" id="UP000310334">
    <property type="component" value="Unassembled WGS sequence"/>
</dbReference>
<gene>
    <name evidence="5" type="primary">birA</name>
    <name evidence="6" type="ORF">E6W99_00175</name>
</gene>
<evidence type="ECO:0000256" key="1">
    <source>
        <dbReference type="ARBA" id="ARBA00022598"/>
    </source>
</evidence>
<keyword evidence="5" id="KW-0238">DNA-binding</keyword>
<dbReference type="Pfam" id="PF02237">
    <property type="entry name" value="BPL_C"/>
    <property type="match status" value="1"/>
</dbReference>
<evidence type="ECO:0000313" key="7">
    <source>
        <dbReference type="Proteomes" id="UP000310334"/>
    </source>
</evidence>
<comment type="similarity">
    <text evidence="5">Belongs to the biotin--protein ligase family.</text>
</comment>
<protein>
    <recommendedName>
        <fullName evidence="5">Bifunctional ligase/repressor BirA</fullName>
    </recommendedName>
    <alternativeName>
        <fullName evidence="5">Biotin--[acetyl-CoA-carboxylase] ligase</fullName>
        <ecNumber evidence="5">6.3.4.15</ecNumber>
    </alternativeName>
    <alternativeName>
        <fullName evidence="5">Biotin--protein ligase</fullName>
    </alternativeName>
    <alternativeName>
        <fullName evidence="5">Biotin-[acetyl-CoA carboxylase] synthetase</fullName>
    </alternativeName>
</protein>
<comment type="function">
    <text evidence="5">Acts both as a biotin--[acetyl-CoA-carboxylase] ligase and a repressor.</text>
</comment>
<keyword evidence="5" id="KW-0678">Repressor</keyword>
<dbReference type="Gene3D" id="1.10.10.10">
    <property type="entry name" value="Winged helix-like DNA-binding domain superfamily/Winged helix DNA-binding domain"/>
    <property type="match status" value="1"/>
</dbReference>
<keyword evidence="5" id="KW-0804">Transcription</keyword>
<keyword evidence="3 5" id="KW-0067">ATP-binding</keyword>
<sequence>MQTGLRTKLLEAFSKADGEFLSGQKISEYIGCSRTAVWKHIEDLRKEGYELEGVRRLGYRITKKPDKISSNEIQLGLKTNIMGRHIHFEQTVSSTQKIAQSLANDGCPDGMIVVADEQTDGRGRMARAWYSPSGTGIWMSMIIRPNIPVNQTPQLTLLTAVAIVQAIEELTPLRPTIKWPNDIMLNGKKIVGILTELQAEADKVHSVIIGTGINVNQTIEHFPEELRNIATSIKIETGTNLERAQLIQMILLKFEGLYSLYLTKGFKPIKLLWEGYAISLNKMIVARTLRGSIEGKAIGINDDGVLLIETADRSIERIYSADIEIK</sequence>
<dbReference type="GO" id="GO:0005737">
    <property type="term" value="C:cytoplasm"/>
    <property type="evidence" value="ECO:0007669"/>
    <property type="project" value="TreeGrafter"/>
</dbReference>
<dbReference type="RefSeq" id="WP_136351058.1">
    <property type="nucleotide sequence ID" value="NZ_CP046266.1"/>
</dbReference>
<dbReference type="GO" id="GO:0009249">
    <property type="term" value="P:protein lipoylation"/>
    <property type="evidence" value="ECO:0007669"/>
    <property type="project" value="UniProtKB-ARBA"/>
</dbReference>
<comment type="caution">
    <text evidence="5">Lacks conserved residue(s) required for the propagation of feature annotation.</text>
</comment>
<dbReference type="Gene3D" id="3.30.930.10">
    <property type="entry name" value="Bira Bifunctional Protein, Domain 2"/>
    <property type="match status" value="1"/>
</dbReference>
<keyword evidence="5" id="KW-0805">Transcription regulation</keyword>
<dbReference type="GO" id="GO:0003677">
    <property type="term" value="F:DNA binding"/>
    <property type="evidence" value="ECO:0007669"/>
    <property type="project" value="UniProtKB-UniRule"/>
</dbReference>
<dbReference type="EMBL" id="SSNT01000001">
    <property type="protein sequence ID" value="THF82816.1"/>
    <property type="molecule type" value="Genomic_DNA"/>
</dbReference>
<dbReference type="InterPro" id="IPR036388">
    <property type="entry name" value="WH-like_DNA-bd_sf"/>
</dbReference>
<dbReference type="GO" id="GO:0004077">
    <property type="term" value="F:biotin--[biotin carboxyl-carrier protein] ligase activity"/>
    <property type="evidence" value="ECO:0007669"/>
    <property type="project" value="UniProtKB-UniRule"/>
</dbReference>
<dbReference type="CDD" id="cd16442">
    <property type="entry name" value="BPL"/>
    <property type="match status" value="1"/>
</dbReference>
<evidence type="ECO:0000256" key="3">
    <source>
        <dbReference type="ARBA" id="ARBA00022840"/>
    </source>
</evidence>
<dbReference type="InterPro" id="IPR003142">
    <property type="entry name" value="BPL_C"/>
</dbReference>
<dbReference type="PANTHER" id="PTHR12835">
    <property type="entry name" value="BIOTIN PROTEIN LIGASE"/>
    <property type="match status" value="1"/>
</dbReference>
<dbReference type="NCBIfam" id="TIGR00121">
    <property type="entry name" value="birA_ligase"/>
    <property type="match status" value="1"/>
</dbReference>
<dbReference type="GO" id="GO:0005524">
    <property type="term" value="F:ATP binding"/>
    <property type="evidence" value="ECO:0007669"/>
    <property type="project" value="UniProtKB-UniRule"/>
</dbReference>
<accession>A0A4S4C4X6</accession>
<feature type="binding site" evidence="5">
    <location>
        <begin position="122"/>
        <end position="124"/>
    </location>
    <ligand>
        <name>biotin</name>
        <dbReference type="ChEBI" id="CHEBI:57586"/>
    </ligand>
</feature>
<keyword evidence="2 5" id="KW-0547">Nucleotide-binding</keyword>
<dbReference type="SUPFAM" id="SSF46785">
    <property type="entry name" value="Winged helix' DNA-binding domain"/>
    <property type="match status" value="1"/>
</dbReference>
<dbReference type="InterPro" id="IPR004143">
    <property type="entry name" value="BPL_LPL_catalytic"/>
</dbReference>
<dbReference type="InterPro" id="IPR008988">
    <property type="entry name" value="Transcriptional_repressor_C"/>
</dbReference>
<proteinExistence type="inferred from homology"/>
<evidence type="ECO:0000313" key="6">
    <source>
        <dbReference type="EMBL" id="THF82816.1"/>
    </source>
</evidence>
<dbReference type="PROSITE" id="PS51733">
    <property type="entry name" value="BPL_LPL_CATALYTIC"/>
    <property type="match status" value="1"/>
</dbReference>
<dbReference type="InterPro" id="IPR013196">
    <property type="entry name" value="HTH_11"/>
</dbReference>
<evidence type="ECO:0000256" key="4">
    <source>
        <dbReference type="ARBA" id="ARBA00023267"/>
    </source>
</evidence>
<dbReference type="OrthoDB" id="9807064at2"/>
<dbReference type="SUPFAM" id="SSF50037">
    <property type="entry name" value="C-terminal domain of transcriptional repressors"/>
    <property type="match status" value="1"/>
</dbReference>
<evidence type="ECO:0000256" key="5">
    <source>
        <dbReference type="HAMAP-Rule" id="MF_00978"/>
    </source>
</evidence>
<dbReference type="InterPro" id="IPR004408">
    <property type="entry name" value="Biotin_CoA_COase_ligase"/>
</dbReference>
<feature type="DNA-binding region" description="H-T-H motif" evidence="5">
    <location>
        <begin position="23"/>
        <end position="42"/>
    </location>
</feature>
<comment type="catalytic activity">
    <reaction evidence="5">
        <text>biotin + L-lysyl-[protein] + ATP = N(6)-biotinyl-L-lysyl-[protein] + AMP + diphosphate + H(+)</text>
        <dbReference type="Rhea" id="RHEA:11756"/>
        <dbReference type="Rhea" id="RHEA-COMP:9752"/>
        <dbReference type="Rhea" id="RHEA-COMP:10505"/>
        <dbReference type="ChEBI" id="CHEBI:15378"/>
        <dbReference type="ChEBI" id="CHEBI:29969"/>
        <dbReference type="ChEBI" id="CHEBI:30616"/>
        <dbReference type="ChEBI" id="CHEBI:33019"/>
        <dbReference type="ChEBI" id="CHEBI:57586"/>
        <dbReference type="ChEBI" id="CHEBI:83144"/>
        <dbReference type="ChEBI" id="CHEBI:456215"/>
        <dbReference type="EC" id="6.3.4.15"/>
    </reaction>
</comment>
<comment type="caution">
    <text evidence="6">The sequence shown here is derived from an EMBL/GenBank/DDBJ whole genome shotgun (WGS) entry which is preliminary data.</text>
</comment>
<dbReference type="Pfam" id="PF08279">
    <property type="entry name" value="HTH_11"/>
    <property type="match status" value="1"/>
</dbReference>
<dbReference type="Gene3D" id="2.30.30.100">
    <property type="match status" value="1"/>
</dbReference>